<dbReference type="KEGG" id="gsh:117349954"/>
<keyword evidence="6" id="KW-0175">Coiled coil</keyword>
<evidence type="ECO:0000313" key="10">
    <source>
        <dbReference type="RefSeq" id="XP_033779638.1"/>
    </source>
</evidence>
<dbReference type="GO" id="GO:0009898">
    <property type="term" value="C:cytoplasmic side of plasma membrane"/>
    <property type="evidence" value="ECO:0007669"/>
    <property type="project" value="TreeGrafter"/>
</dbReference>
<dbReference type="Proteomes" id="UP000515159">
    <property type="component" value="Chromosome 16"/>
</dbReference>
<gene>
    <name evidence="10" type="primary">CHMP4A</name>
</gene>
<evidence type="ECO:0000256" key="5">
    <source>
        <dbReference type="ARBA" id="ARBA00022927"/>
    </source>
</evidence>
<keyword evidence="3" id="KW-0813">Transport</keyword>
<dbReference type="OrthoDB" id="5592979at2759"/>
<evidence type="ECO:0000313" key="9">
    <source>
        <dbReference type="Proteomes" id="UP000515159"/>
    </source>
</evidence>
<dbReference type="GO" id="GO:0015031">
    <property type="term" value="P:protein transport"/>
    <property type="evidence" value="ECO:0007669"/>
    <property type="project" value="UniProtKB-KW"/>
</dbReference>
<dbReference type="CTD" id="29082"/>
<evidence type="ECO:0000256" key="6">
    <source>
        <dbReference type="ARBA" id="ARBA00023054"/>
    </source>
</evidence>
<evidence type="ECO:0000256" key="1">
    <source>
        <dbReference type="ARBA" id="ARBA00004633"/>
    </source>
</evidence>
<dbReference type="InParanoid" id="A0A6P8PXZ8"/>
<dbReference type="RefSeq" id="XP_033779638.1">
    <property type="nucleotide sequence ID" value="XM_033923747.1"/>
</dbReference>
<evidence type="ECO:0000256" key="4">
    <source>
        <dbReference type="ARBA" id="ARBA00022753"/>
    </source>
</evidence>
<proteinExistence type="inferred from homology"/>
<dbReference type="Gene3D" id="1.10.287.1060">
    <property type="entry name" value="ESAT-6-like"/>
    <property type="match status" value="1"/>
</dbReference>
<dbReference type="GO" id="GO:0006900">
    <property type="term" value="P:vesicle budding from membrane"/>
    <property type="evidence" value="ECO:0007669"/>
    <property type="project" value="TreeGrafter"/>
</dbReference>
<dbReference type="Gene3D" id="6.10.250.1710">
    <property type="match status" value="1"/>
</dbReference>
<dbReference type="GO" id="GO:0031902">
    <property type="term" value="C:late endosome membrane"/>
    <property type="evidence" value="ECO:0007669"/>
    <property type="project" value="UniProtKB-SubCell"/>
</dbReference>
<dbReference type="FunFam" id="1.10.287.1060:FF:000001">
    <property type="entry name" value="Charged multivesicular body protein 4b"/>
    <property type="match status" value="1"/>
</dbReference>
<dbReference type="GeneID" id="117349954"/>
<evidence type="ECO:0000256" key="2">
    <source>
        <dbReference type="ARBA" id="ARBA00006190"/>
    </source>
</evidence>
<dbReference type="PANTHER" id="PTHR22761">
    <property type="entry name" value="CHARGED MULTIVESICULAR BODY PROTEIN"/>
    <property type="match status" value="1"/>
</dbReference>
<comment type="similarity">
    <text evidence="2">Belongs to the SNF7 family.</text>
</comment>
<dbReference type="PANTHER" id="PTHR22761:SF14">
    <property type="entry name" value="CHARGED MULTIVESICULAR BODY PROTEIN 4A"/>
    <property type="match status" value="1"/>
</dbReference>
<dbReference type="GO" id="GO:0005771">
    <property type="term" value="C:multivesicular body"/>
    <property type="evidence" value="ECO:0007669"/>
    <property type="project" value="TreeGrafter"/>
</dbReference>
<sequence>MSGFGRLFGKGKNAKGKAPSPQEAIQKLRETEEILVKKQEFLEQKIQQEVNTAKKHGTKNKRAALQALKRKKRYEQQLNQIDGTLSTIEFQRESLENATTNTEVLKTMSEAARAMKEAHQHMDIEKVDDLMAEITEQQEIAQEISDAISRPVGFGDDVDEDDLLAELEELEQEDLENELLSVGEEDLPSVPANRLPSVPASRVAEDDDEDMKELASWAS</sequence>
<comment type="subcellular location">
    <subcellularLocation>
        <location evidence="1">Late endosome membrane</location>
        <topology evidence="1">Peripheral membrane protein</topology>
    </subcellularLocation>
</comment>
<reference evidence="10" key="1">
    <citation type="submission" date="2025-08" db="UniProtKB">
        <authorList>
            <consortium name="RefSeq"/>
        </authorList>
    </citation>
    <scope>IDENTIFICATION</scope>
</reference>
<dbReference type="GO" id="GO:0000815">
    <property type="term" value="C:ESCRT III complex"/>
    <property type="evidence" value="ECO:0007669"/>
    <property type="project" value="TreeGrafter"/>
</dbReference>
<protein>
    <submittedName>
        <fullName evidence="10">Charged multivesicular body protein 4a</fullName>
    </submittedName>
</protein>
<keyword evidence="4" id="KW-0967">Endosome</keyword>
<organism evidence="9 10">
    <name type="scientific">Geotrypetes seraphini</name>
    <name type="common">Gaboon caecilian</name>
    <name type="synonym">Caecilia seraphini</name>
    <dbReference type="NCBI Taxonomy" id="260995"/>
    <lineage>
        <taxon>Eukaryota</taxon>
        <taxon>Metazoa</taxon>
        <taxon>Chordata</taxon>
        <taxon>Craniata</taxon>
        <taxon>Vertebrata</taxon>
        <taxon>Euteleostomi</taxon>
        <taxon>Amphibia</taxon>
        <taxon>Gymnophiona</taxon>
        <taxon>Geotrypetes</taxon>
    </lineage>
</organism>
<feature type="region of interest" description="Disordered" evidence="8">
    <location>
        <begin position="182"/>
        <end position="219"/>
    </location>
</feature>
<dbReference type="AlphaFoldDB" id="A0A6P8PXZ8"/>
<dbReference type="FunCoup" id="A0A6P8PXZ8">
    <property type="interactions" value="1665"/>
</dbReference>
<dbReference type="Pfam" id="PF03357">
    <property type="entry name" value="Snf7"/>
    <property type="match status" value="1"/>
</dbReference>
<feature type="region of interest" description="Disordered" evidence="8">
    <location>
        <begin position="1"/>
        <end position="24"/>
    </location>
</feature>
<dbReference type="GO" id="GO:0032511">
    <property type="term" value="P:late endosome to vacuole transport via multivesicular body sorting pathway"/>
    <property type="evidence" value="ECO:0007669"/>
    <property type="project" value="TreeGrafter"/>
</dbReference>
<dbReference type="InterPro" id="IPR005024">
    <property type="entry name" value="Snf7_fam"/>
</dbReference>
<keyword evidence="9" id="KW-1185">Reference proteome</keyword>
<accession>A0A6P8PXZ8</accession>
<keyword evidence="5" id="KW-0653">Protein transport</keyword>
<comment type="subunit">
    <text evidence="7">Probable core component of the endosomal sorting required for transport complex III (ESCRT-III). ESCRT-III components are thought to multimerize to form a flat lattice on the perimeter membrane of the endosome.</text>
</comment>
<evidence type="ECO:0000256" key="8">
    <source>
        <dbReference type="SAM" id="MobiDB-lite"/>
    </source>
</evidence>
<name>A0A6P8PXZ8_GEOSA</name>
<evidence type="ECO:0000256" key="3">
    <source>
        <dbReference type="ARBA" id="ARBA00022448"/>
    </source>
</evidence>
<evidence type="ECO:0000256" key="7">
    <source>
        <dbReference type="ARBA" id="ARBA00061804"/>
    </source>
</evidence>